<protein>
    <submittedName>
        <fullName evidence="2">Uncharacterized protein</fullName>
    </submittedName>
</protein>
<feature type="compositionally biased region" description="Gly residues" evidence="1">
    <location>
        <begin position="16"/>
        <end position="25"/>
    </location>
</feature>
<dbReference type="AlphaFoldDB" id="A0A5P1EL40"/>
<feature type="region of interest" description="Disordered" evidence="1">
    <location>
        <begin position="122"/>
        <end position="149"/>
    </location>
</feature>
<evidence type="ECO:0000256" key="1">
    <source>
        <dbReference type="SAM" id="MobiDB-lite"/>
    </source>
</evidence>
<feature type="region of interest" description="Disordered" evidence="1">
    <location>
        <begin position="1"/>
        <end position="81"/>
    </location>
</feature>
<proteinExistence type="predicted"/>
<sequence length="149" mass="16242">MKSPRNNRPKVVDFPMGGGHVGSTWGGRTFRRSRASCASRGPDMDEVDPLPAVGFGGLHTRRSTKAEQGPKKSKKKGKHSDLKLQCNTCLFKASSTGAMAEHEAAGHTSTLSNDTLRFLKIDSDRPSTRGSLSLAWGSPPPRRRRTDLR</sequence>
<evidence type="ECO:0000313" key="2">
    <source>
        <dbReference type="EMBL" id="ONK65301.1"/>
    </source>
</evidence>
<accession>A0A5P1EL40</accession>
<name>A0A5P1EL40_ASPOF</name>
<keyword evidence="3" id="KW-1185">Reference proteome</keyword>
<dbReference type="Gramene" id="ONK65301">
    <property type="protein sequence ID" value="ONK65301"/>
    <property type="gene ID" value="A4U43_C07F35720"/>
</dbReference>
<dbReference type="EMBL" id="CM007387">
    <property type="protein sequence ID" value="ONK65301.1"/>
    <property type="molecule type" value="Genomic_DNA"/>
</dbReference>
<gene>
    <name evidence="2" type="ORF">A4U43_C07F35720</name>
</gene>
<reference evidence="3" key="1">
    <citation type="journal article" date="2017" name="Nat. Commun.">
        <title>The asparagus genome sheds light on the origin and evolution of a young Y chromosome.</title>
        <authorList>
            <person name="Harkess A."/>
            <person name="Zhou J."/>
            <person name="Xu C."/>
            <person name="Bowers J.E."/>
            <person name="Van der Hulst R."/>
            <person name="Ayyampalayam S."/>
            <person name="Mercati F."/>
            <person name="Riccardi P."/>
            <person name="McKain M.R."/>
            <person name="Kakrana A."/>
            <person name="Tang H."/>
            <person name="Ray J."/>
            <person name="Groenendijk J."/>
            <person name="Arikit S."/>
            <person name="Mathioni S.M."/>
            <person name="Nakano M."/>
            <person name="Shan H."/>
            <person name="Telgmann-Rauber A."/>
            <person name="Kanno A."/>
            <person name="Yue Z."/>
            <person name="Chen H."/>
            <person name="Li W."/>
            <person name="Chen Y."/>
            <person name="Xu X."/>
            <person name="Zhang Y."/>
            <person name="Luo S."/>
            <person name="Chen H."/>
            <person name="Gao J."/>
            <person name="Mao Z."/>
            <person name="Pires J.C."/>
            <person name="Luo M."/>
            <person name="Kudrna D."/>
            <person name="Wing R.A."/>
            <person name="Meyers B.C."/>
            <person name="Yi K."/>
            <person name="Kong H."/>
            <person name="Lavrijsen P."/>
            <person name="Sunseri F."/>
            <person name="Falavigna A."/>
            <person name="Ye Y."/>
            <person name="Leebens-Mack J.H."/>
            <person name="Chen G."/>
        </authorList>
    </citation>
    <scope>NUCLEOTIDE SEQUENCE [LARGE SCALE GENOMIC DNA]</scope>
    <source>
        <strain evidence="3">cv. DH0086</strain>
    </source>
</reference>
<dbReference type="Proteomes" id="UP000243459">
    <property type="component" value="Chromosome 7"/>
</dbReference>
<organism evidence="2 3">
    <name type="scientific">Asparagus officinalis</name>
    <name type="common">Garden asparagus</name>
    <dbReference type="NCBI Taxonomy" id="4686"/>
    <lineage>
        <taxon>Eukaryota</taxon>
        <taxon>Viridiplantae</taxon>
        <taxon>Streptophyta</taxon>
        <taxon>Embryophyta</taxon>
        <taxon>Tracheophyta</taxon>
        <taxon>Spermatophyta</taxon>
        <taxon>Magnoliopsida</taxon>
        <taxon>Liliopsida</taxon>
        <taxon>Asparagales</taxon>
        <taxon>Asparagaceae</taxon>
        <taxon>Asparagoideae</taxon>
        <taxon>Asparagus</taxon>
    </lineage>
</organism>
<evidence type="ECO:0000313" key="3">
    <source>
        <dbReference type="Proteomes" id="UP000243459"/>
    </source>
</evidence>